<dbReference type="Gene3D" id="3.40.50.2300">
    <property type="match status" value="1"/>
</dbReference>
<evidence type="ECO:0000313" key="2">
    <source>
        <dbReference type="Proteomes" id="UP000198984"/>
    </source>
</evidence>
<evidence type="ECO:0000313" key="1">
    <source>
        <dbReference type="EMBL" id="SEL77254.1"/>
    </source>
</evidence>
<dbReference type="InterPro" id="IPR011006">
    <property type="entry name" value="CheY-like_superfamily"/>
</dbReference>
<organism evidence="1 2">
    <name type="scientific">Chitinophaga rupis</name>
    <dbReference type="NCBI Taxonomy" id="573321"/>
    <lineage>
        <taxon>Bacteria</taxon>
        <taxon>Pseudomonadati</taxon>
        <taxon>Bacteroidota</taxon>
        <taxon>Chitinophagia</taxon>
        <taxon>Chitinophagales</taxon>
        <taxon>Chitinophagaceae</taxon>
        <taxon>Chitinophaga</taxon>
    </lineage>
</organism>
<dbReference type="STRING" id="573321.SAMN04488505_1021078"/>
<dbReference type="SUPFAM" id="SSF52172">
    <property type="entry name" value="CheY-like"/>
    <property type="match status" value="1"/>
</dbReference>
<accession>A0A1H7SZ40</accession>
<dbReference type="OrthoDB" id="677818at2"/>
<proteinExistence type="predicted"/>
<dbReference type="EMBL" id="FOBB01000002">
    <property type="protein sequence ID" value="SEL77254.1"/>
    <property type="molecule type" value="Genomic_DNA"/>
</dbReference>
<sequence length="100" mass="10567">MQALNILAIGRNPEIMAVINRLLNTPENRTGVTVTTDEEALAAFQKTAFDLVLLCAGISEQEGAALSAKLLQLQPGVPVIRHYGGGSGLLDNEIRAALAK</sequence>
<keyword evidence="2" id="KW-1185">Reference proteome</keyword>
<protein>
    <submittedName>
        <fullName evidence="1">Response regulator receiver domain-containing protein</fullName>
    </submittedName>
</protein>
<dbReference type="RefSeq" id="WP_089911449.1">
    <property type="nucleotide sequence ID" value="NZ_FOBB01000002.1"/>
</dbReference>
<gene>
    <name evidence="1" type="ORF">SAMN04488505_1021078</name>
</gene>
<dbReference type="Proteomes" id="UP000198984">
    <property type="component" value="Unassembled WGS sequence"/>
</dbReference>
<reference evidence="1 2" key="1">
    <citation type="submission" date="2016-10" db="EMBL/GenBank/DDBJ databases">
        <authorList>
            <person name="de Groot N.N."/>
        </authorList>
    </citation>
    <scope>NUCLEOTIDE SEQUENCE [LARGE SCALE GENOMIC DNA]</scope>
    <source>
        <strain evidence="1 2">DSM 21039</strain>
    </source>
</reference>
<name>A0A1H7SZ40_9BACT</name>
<dbReference type="AlphaFoldDB" id="A0A1H7SZ40"/>